<dbReference type="AlphaFoldDB" id="A0A5B7K6X7"/>
<organism evidence="2 3">
    <name type="scientific">Portunus trituberculatus</name>
    <name type="common">Swimming crab</name>
    <name type="synonym">Neptunus trituberculatus</name>
    <dbReference type="NCBI Taxonomy" id="210409"/>
    <lineage>
        <taxon>Eukaryota</taxon>
        <taxon>Metazoa</taxon>
        <taxon>Ecdysozoa</taxon>
        <taxon>Arthropoda</taxon>
        <taxon>Crustacea</taxon>
        <taxon>Multicrustacea</taxon>
        <taxon>Malacostraca</taxon>
        <taxon>Eumalacostraca</taxon>
        <taxon>Eucarida</taxon>
        <taxon>Decapoda</taxon>
        <taxon>Pleocyemata</taxon>
        <taxon>Brachyura</taxon>
        <taxon>Eubrachyura</taxon>
        <taxon>Portunoidea</taxon>
        <taxon>Portunidae</taxon>
        <taxon>Portuninae</taxon>
        <taxon>Portunus</taxon>
    </lineage>
</organism>
<keyword evidence="1" id="KW-0472">Membrane</keyword>
<evidence type="ECO:0000313" key="2">
    <source>
        <dbReference type="EMBL" id="MPD04731.1"/>
    </source>
</evidence>
<keyword evidence="1" id="KW-0812">Transmembrane</keyword>
<dbReference type="Proteomes" id="UP000324222">
    <property type="component" value="Unassembled WGS sequence"/>
</dbReference>
<feature type="transmembrane region" description="Helical" evidence="1">
    <location>
        <begin position="15"/>
        <end position="32"/>
    </location>
</feature>
<dbReference type="EMBL" id="VSRR010142463">
    <property type="protein sequence ID" value="MPD04731.1"/>
    <property type="molecule type" value="Genomic_DNA"/>
</dbReference>
<protein>
    <submittedName>
        <fullName evidence="2">Uncharacterized protein</fullName>
    </submittedName>
</protein>
<comment type="caution">
    <text evidence="2">The sequence shown here is derived from an EMBL/GenBank/DDBJ whole genome shotgun (WGS) entry which is preliminary data.</text>
</comment>
<accession>A0A5B7K6X7</accession>
<evidence type="ECO:0000313" key="3">
    <source>
        <dbReference type="Proteomes" id="UP000324222"/>
    </source>
</evidence>
<evidence type="ECO:0000256" key="1">
    <source>
        <dbReference type="SAM" id="Phobius"/>
    </source>
</evidence>
<proteinExistence type="predicted"/>
<gene>
    <name evidence="2" type="ORF">E2C01_100436</name>
</gene>
<sequence>MTYSLCLNSAWNSSWSVNYGALRLLGVVNVFIGRSDRKAQERYGSAGRSGRIRTTRKRLQLQHGCYALSSAITREIVTVSVRE</sequence>
<keyword evidence="3" id="KW-1185">Reference proteome</keyword>
<reference evidence="2 3" key="1">
    <citation type="submission" date="2019-05" db="EMBL/GenBank/DDBJ databases">
        <title>Another draft genome of Portunus trituberculatus and its Hox gene families provides insights of decapod evolution.</title>
        <authorList>
            <person name="Jeong J.-H."/>
            <person name="Song I."/>
            <person name="Kim S."/>
            <person name="Choi T."/>
            <person name="Kim D."/>
            <person name="Ryu S."/>
            <person name="Kim W."/>
        </authorList>
    </citation>
    <scope>NUCLEOTIDE SEQUENCE [LARGE SCALE GENOMIC DNA]</scope>
    <source>
        <tissue evidence="2">Muscle</tissue>
    </source>
</reference>
<keyword evidence="1" id="KW-1133">Transmembrane helix</keyword>
<name>A0A5B7K6X7_PORTR</name>